<dbReference type="EMBL" id="CM042013">
    <property type="protein sequence ID" value="KAI3740802.1"/>
    <property type="molecule type" value="Genomic_DNA"/>
</dbReference>
<sequence length="265" mass="29952">MGWINIKVKLENFMIPLPPTHFSPNSSLGFRLNPILLLEALSSDTAAARAEKIQDGIRLLEKQLRSEVRSRHNDFLSQLSSVKDANSSLSSIRSAVSTLQSSVCRVRSEIADPNRHIQSKTVQLSNLHFTIDLLQSTVRVLCLSKKLRDVMAEPEAEKLDLSKAAQLHSEILRLCNENDLSGIVPIDEELKWIFAAGQRLRIVDYKVTADCFMPENVNWLGDFFTRNDSFSYGVLFPQEHESDSLDSHLEPDDSTEFFLQCSLFS</sequence>
<gene>
    <name evidence="1" type="ORF">L2E82_31276</name>
</gene>
<evidence type="ECO:0000313" key="1">
    <source>
        <dbReference type="EMBL" id="KAI3740802.1"/>
    </source>
</evidence>
<reference evidence="1 2" key="2">
    <citation type="journal article" date="2022" name="Mol. Ecol. Resour.">
        <title>The genomes of chicory, endive, great burdock and yacon provide insights into Asteraceae paleo-polyploidization history and plant inulin production.</title>
        <authorList>
            <person name="Fan W."/>
            <person name="Wang S."/>
            <person name="Wang H."/>
            <person name="Wang A."/>
            <person name="Jiang F."/>
            <person name="Liu H."/>
            <person name="Zhao H."/>
            <person name="Xu D."/>
            <person name="Zhang Y."/>
        </authorList>
    </citation>
    <scope>NUCLEOTIDE SEQUENCE [LARGE SCALE GENOMIC DNA]</scope>
    <source>
        <strain evidence="2">cv. Punajuju</strain>
        <tissue evidence="1">Leaves</tissue>
    </source>
</reference>
<keyword evidence="2" id="KW-1185">Reference proteome</keyword>
<accession>A0ACB9D3E3</accession>
<evidence type="ECO:0000313" key="2">
    <source>
        <dbReference type="Proteomes" id="UP001055811"/>
    </source>
</evidence>
<protein>
    <submittedName>
        <fullName evidence="1">Uncharacterized protein</fullName>
    </submittedName>
</protein>
<reference evidence="2" key="1">
    <citation type="journal article" date="2022" name="Mol. Ecol. Resour.">
        <title>The genomes of chicory, endive, great burdock and yacon provide insights into Asteraceae palaeo-polyploidization history and plant inulin production.</title>
        <authorList>
            <person name="Fan W."/>
            <person name="Wang S."/>
            <person name="Wang H."/>
            <person name="Wang A."/>
            <person name="Jiang F."/>
            <person name="Liu H."/>
            <person name="Zhao H."/>
            <person name="Xu D."/>
            <person name="Zhang Y."/>
        </authorList>
    </citation>
    <scope>NUCLEOTIDE SEQUENCE [LARGE SCALE GENOMIC DNA]</scope>
    <source>
        <strain evidence="2">cv. Punajuju</strain>
    </source>
</reference>
<name>A0ACB9D3E3_CICIN</name>
<proteinExistence type="predicted"/>
<dbReference type="Proteomes" id="UP001055811">
    <property type="component" value="Linkage Group LG05"/>
</dbReference>
<organism evidence="1 2">
    <name type="scientific">Cichorium intybus</name>
    <name type="common">Chicory</name>
    <dbReference type="NCBI Taxonomy" id="13427"/>
    <lineage>
        <taxon>Eukaryota</taxon>
        <taxon>Viridiplantae</taxon>
        <taxon>Streptophyta</taxon>
        <taxon>Embryophyta</taxon>
        <taxon>Tracheophyta</taxon>
        <taxon>Spermatophyta</taxon>
        <taxon>Magnoliopsida</taxon>
        <taxon>eudicotyledons</taxon>
        <taxon>Gunneridae</taxon>
        <taxon>Pentapetalae</taxon>
        <taxon>asterids</taxon>
        <taxon>campanulids</taxon>
        <taxon>Asterales</taxon>
        <taxon>Asteraceae</taxon>
        <taxon>Cichorioideae</taxon>
        <taxon>Cichorieae</taxon>
        <taxon>Cichoriinae</taxon>
        <taxon>Cichorium</taxon>
    </lineage>
</organism>
<comment type="caution">
    <text evidence="1">The sequence shown here is derived from an EMBL/GenBank/DDBJ whole genome shotgun (WGS) entry which is preliminary data.</text>
</comment>